<dbReference type="PANTHER" id="PTHR48258">
    <property type="entry name" value="DUF4218 DOMAIN-CONTAINING PROTEIN-RELATED"/>
    <property type="match status" value="1"/>
</dbReference>
<name>A0AAV0EUT6_9ASTE</name>
<dbReference type="EMBL" id="CAMAPF010000945">
    <property type="protein sequence ID" value="CAH9126914.1"/>
    <property type="molecule type" value="Genomic_DNA"/>
</dbReference>
<sequence>MLNDYDVAKERMTHFAAWFESMAQQSPQNFTPQLIELSQWPKKKARSYGGSYVNGFKFHTRKYGNGKRSSNWGVCVLGETSGDGRYDFYGIIDDIIEVRYKQNEVTIFRGTWFDPTNGVRIDKHSGVVDVRHTFRLHLEDPFILASQAQQVYYVNYPAASLSDWLAVIKTKPRHMIEGNSDTCDEPENVIDLDADQEDFGVEDAHVFHDPGLEGRDLLLNSWIAPEIVIDGDEEDSEDSEEDIPNYI</sequence>
<evidence type="ECO:0000313" key="3">
    <source>
        <dbReference type="Proteomes" id="UP001152523"/>
    </source>
</evidence>
<proteinExistence type="predicted"/>
<dbReference type="Proteomes" id="UP001152523">
    <property type="component" value="Unassembled WGS sequence"/>
</dbReference>
<dbReference type="AlphaFoldDB" id="A0AAV0EUT6"/>
<feature type="domain" description="DUF4216" evidence="1">
    <location>
        <begin position="96"/>
        <end position="167"/>
    </location>
</feature>
<gene>
    <name evidence="2" type="ORF">CEPIT_LOCUS27905</name>
</gene>
<evidence type="ECO:0000259" key="1">
    <source>
        <dbReference type="Pfam" id="PF13952"/>
    </source>
</evidence>
<keyword evidence="3" id="KW-1185">Reference proteome</keyword>
<dbReference type="Pfam" id="PF13952">
    <property type="entry name" value="DUF4216"/>
    <property type="match status" value="1"/>
</dbReference>
<reference evidence="2" key="1">
    <citation type="submission" date="2022-07" db="EMBL/GenBank/DDBJ databases">
        <authorList>
            <person name="Macas J."/>
            <person name="Novak P."/>
            <person name="Neumann P."/>
        </authorList>
    </citation>
    <scope>NUCLEOTIDE SEQUENCE</scope>
</reference>
<dbReference type="PANTHER" id="PTHR48258:SF4">
    <property type="entry name" value="DUF4216 DOMAIN-CONTAINING PROTEIN"/>
    <property type="match status" value="1"/>
</dbReference>
<dbReference type="InterPro" id="IPR025312">
    <property type="entry name" value="DUF4216"/>
</dbReference>
<comment type="caution">
    <text evidence="2">The sequence shown here is derived from an EMBL/GenBank/DDBJ whole genome shotgun (WGS) entry which is preliminary data.</text>
</comment>
<organism evidence="2 3">
    <name type="scientific">Cuscuta epithymum</name>
    <dbReference type="NCBI Taxonomy" id="186058"/>
    <lineage>
        <taxon>Eukaryota</taxon>
        <taxon>Viridiplantae</taxon>
        <taxon>Streptophyta</taxon>
        <taxon>Embryophyta</taxon>
        <taxon>Tracheophyta</taxon>
        <taxon>Spermatophyta</taxon>
        <taxon>Magnoliopsida</taxon>
        <taxon>eudicotyledons</taxon>
        <taxon>Gunneridae</taxon>
        <taxon>Pentapetalae</taxon>
        <taxon>asterids</taxon>
        <taxon>lamiids</taxon>
        <taxon>Solanales</taxon>
        <taxon>Convolvulaceae</taxon>
        <taxon>Cuscuteae</taxon>
        <taxon>Cuscuta</taxon>
        <taxon>Cuscuta subgen. Cuscuta</taxon>
    </lineage>
</organism>
<evidence type="ECO:0000313" key="2">
    <source>
        <dbReference type="EMBL" id="CAH9126914.1"/>
    </source>
</evidence>
<accession>A0AAV0EUT6</accession>
<protein>
    <recommendedName>
        <fullName evidence="1">DUF4216 domain-containing protein</fullName>
    </recommendedName>
</protein>